<evidence type="ECO:0000313" key="3">
    <source>
        <dbReference type="Proteomes" id="UP000596661"/>
    </source>
</evidence>
<dbReference type="EMBL" id="UZAU01000262">
    <property type="status" value="NOT_ANNOTATED_CDS"/>
    <property type="molecule type" value="Genomic_DNA"/>
</dbReference>
<name>A0A803P9M3_CANSA</name>
<dbReference type="AlphaFoldDB" id="A0A803P9M3"/>
<dbReference type="Proteomes" id="UP000596661">
    <property type="component" value="Chromosome 3"/>
</dbReference>
<evidence type="ECO:0000313" key="2">
    <source>
        <dbReference type="EnsemblPlants" id="cds.evm.model.03.598"/>
    </source>
</evidence>
<dbReference type="EnsemblPlants" id="evm.model.03.598">
    <property type="protein sequence ID" value="cds.evm.model.03.598"/>
    <property type="gene ID" value="evm.TU.03.598"/>
</dbReference>
<accession>A0A803P9M3</accession>
<organism evidence="2 3">
    <name type="scientific">Cannabis sativa</name>
    <name type="common">Hemp</name>
    <name type="synonym">Marijuana</name>
    <dbReference type="NCBI Taxonomy" id="3483"/>
    <lineage>
        <taxon>Eukaryota</taxon>
        <taxon>Viridiplantae</taxon>
        <taxon>Streptophyta</taxon>
        <taxon>Embryophyta</taxon>
        <taxon>Tracheophyta</taxon>
        <taxon>Spermatophyta</taxon>
        <taxon>Magnoliopsida</taxon>
        <taxon>eudicotyledons</taxon>
        <taxon>Gunneridae</taxon>
        <taxon>Pentapetalae</taxon>
        <taxon>rosids</taxon>
        <taxon>fabids</taxon>
        <taxon>Rosales</taxon>
        <taxon>Cannabaceae</taxon>
        <taxon>Cannabis</taxon>
    </lineage>
</organism>
<dbReference type="Gramene" id="evm.model.03.598">
    <property type="protein sequence ID" value="cds.evm.model.03.598"/>
    <property type="gene ID" value="evm.TU.03.598"/>
</dbReference>
<evidence type="ECO:0000256" key="1">
    <source>
        <dbReference type="SAM" id="Coils"/>
    </source>
</evidence>
<feature type="coiled-coil region" evidence="1">
    <location>
        <begin position="199"/>
        <end position="252"/>
    </location>
</feature>
<keyword evidence="3" id="KW-1185">Reference proteome</keyword>
<protein>
    <submittedName>
        <fullName evidence="2">Uncharacterized protein</fullName>
    </submittedName>
</protein>
<sequence>MTSKAQKSKTPHDPTITFEVELIESKVRSIGAYVGKILRSCGIKYEKGCRVRKQATCDFKVQKYFKWQQVLVPTDEEDKDYVARIHFLKNTTPQEAKEEASRYMDLDLEDMLCSPTLSVKKSKKRATSKNEASGYTEETLKRTKTITNKKRASNQLSIEPAKSPDNAIPVAVSTSEQALREVFKGLKCLTQNFASLDNIKVVKTDLENAQKKIQELKEANKATLTEANRKLKEAKAEANKKLEKAKADAKARVNTIAWRSIYRAWFANPGMDLIFFGGRG</sequence>
<proteinExistence type="predicted"/>
<reference evidence="2" key="1">
    <citation type="submission" date="2018-11" db="EMBL/GenBank/DDBJ databases">
        <authorList>
            <person name="Grassa J C."/>
        </authorList>
    </citation>
    <scope>NUCLEOTIDE SEQUENCE [LARGE SCALE GENOMIC DNA]</scope>
</reference>
<keyword evidence="1" id="KW-0175">Coiled coil</keyword>
<reference evidence="2" key="2">
    <citation type="submission" date="2021-03" db="UniProtKB">
        <authorList>
            <consortium name="EnsemblPlants"/>
        </authorList>
    </citation>
    <scope>IDENTIFICATION</scope>
</reference>